<proteinExistence type="predicted"/>
<evidence type="ECO:0000313" key="6">
    <source>
        <dbReference type="Proteomes" id="UP000245765"/>
    </source>
</evidence>
<evidence type="ECO:0000256" key="1">
    <source>
        <dbReference type="ARBA" id="ARBA00023002"/>
    </source>
</evidence>
<feature type="domain" description="NADH-quinone oxidoreductase subunit D" evidence="4">
    <location>
        <begin position="276"/>
        <end position="430"/>
    </location>
</feature>
<dbReference type="InterPro" id="IPR052197">
    <property type="entry name" value="ComplexI_49kDa-like"/>
</dbReference>
<dbReference type="Gene3D" id="1.10.645.10">
    <property type="entry name" value="Cytochrome-c3 Hydrogenase, chain B"/>
    <property type="match status" value="1"/>
</dbReference>
<evidence type="ECO:0000259" key="4">
    <source>
        <dbReference type="Pfam" id="PF00346"/>
    </source>
</evidence>
<dbReference type="InterPro" id="IPR037232">
    <property type="entry name" value="NADH_quin_OxRdtase_su_C/D-like"/>
</dbReference>
<organism evidence="5 6">
    <name type="scientific">Falsiroseomonas bella</name>
    <dbReference type="NCBI Taxonomy" id="2184016"/>
    <lineage>
        <taxon>Bacteria</taxon>
        <taxon>Pseudomonadati</taxon>
        <taxon>Pseudomonadota</taxon>
        <taxon>Alphaproteobacteria</taxon>
        <taxon>Acetobacterales</taxon>
        <taxon>Roseomonadaceae</taxon>
        <taxon>Falsiroseomonas</taxon>
    </lineage>
</organism>
<protein>
    <submittedName>
        <fullName evidence="5">Hydrogenase expression protein HypE</fullName>
    </submittedName>
</protein>
<dbReference type="Pfam" id="PF00329">
    <property type="entry name" value="Complex1_30kDa"/>
    <property type="match status" value="1"/>
</dbReference>
<evidence type="ECO:0000313" key="5">
    <source>
        <dbReference type="EMBL" id="PWS38243.1"/>
    </source>
</evidence>
<dbReference type="InterPro" id="IPR029014">
    <property type="entry name" value="NiFe-Hase_large"/>
</dbReference>
<accession>A0A317FI22</accession>
<sequence length="506" mass="54276">MSGAASDLIRRGAPQGCRPFERYLLTQSAFAGLRDALPQEPTLALLSLWAEPSAIHAAFLDEAAERGTLLLASCFATEQKYPALSPVRPGAVRFERAIRDLWGLTSEGGVDLRPWLDHGRWPVQAPLSARPSRDPVPPLQPEFLPIEGEGWHQIPVGPVHAGVIEPGHFRFTVQGETVVRLEQLLGYTHKGTLSLMVGKSPRAAARFAARLSGDTTVAHSLAFALAAEAAIGAQPPRRAVLLRAAMLELERIANHLNDWGFICNDAAFVYPHARCGELREGVLRANAAAFGHRLMMDVVIPGGLSVDIAPGGEAAILAALAAAEAEIAPLLTIYETHASLQDRVVGTGTLKPDLAARFAAGGHVGRASGRGFDARRVLPHAPYDAIAFEVPVLAEGDVDARVRVRVAELRESIRIVRALLAALEPGEIHQPLPQKGGEGIAAVEGFRGEILTWMALDDGGIIRAVFPRDPSWLQWPLLEAAIEGNIVADFPLCNKSFNCSYSGVDL</sequence>
<gene>
    <name evidence="5" type="ORF">DFH01_02805</name>
</gene>
<dbReference type="EMBL" id="QGNA01000001">
    <property type="protein sequence ID" value="PWS38243.1"/>
    <property type="molecule type" value="Genomic_DNA"/>
</dbReference>
<evidence type="ECO:0000259" key="3">
    <source>
        <dbReference type="Pfam" id="PF00329"/>
    </source>
</evidence>
<dbReference type="InterPro" id="IPR001268">
    <property type="entry name" value="NADH_UbQ_OxRdtase_30kDa_su"/>
</dbReference>
<feature type="domain" description="NADH:ubiquinone oxidoreductase 30kDa subunit" evidence="3">
    <location>
        <begin position="77"/>
        <end position="128"/>
    </location>
</feature>
<dbReference type="RefSeq" id="WP_109868864.1">
    <property type="nucleotide sequence ID" value="NZ_QGNA01000001.1"/>
</dbReference>
<keyword evidence="2" id="KW-0520">NAD</keyword>
<dbReference type="PANTHER" id="PTHR43485:SF1">
    <property type="entry name" value="FORMATE HYDROGENLYASE SUBUNIT 5-RELATED"/>
    <property type="match status" value="1"/>
</dbReference>
<reference evidence="6" key="1">
    <citation type="submission" date="2018-05" db="EMBL/GenBank/DDBJ databases">
        <authorList>
            <person name="Du Z."/>
            <person name="Wang X."/>
        </authorList>
    </citation>
    <scope>NUCLEOTIDE SEQUENCE [LARGE SCALE GENOMIC DNA]</scope>
    <source>
        <strain evidence="6">CQN31</strain>
    </source>
</reference>
<dbReference type="Proteomes" id="UP000245765">
    <property type="component" value="Unassembled WGS sequence"/>
</dbReference>
<evidence type="ECO:0000256" key="2">
    <source>
        <dbReference type="ARBA" id="ARBA00023027"/>
    </source>
</evidence>
<dbReference type="InterPro" id="IPR001135">
    <property type="entry name" value="NADH_Q_OxRdtase_suD"/>
</dbReference>
<dbReference type="SUPFAM" id="SSF56762">
    <property type="entry name" value="HydB/Nqo4-like"/>
    <property type="match status" value="1"/>
</dbReference>
<dbReference type="PANTHER" id="PTHR43485">
    <property type="entry name" value="HYDROGENASE-4 COMPONENT G"/>
    <property type="match status" value="1"/>
</dbReference>
<keyword evidence="6" id="KW-1185">Reference proteome</keyword>
<dbReference type="SUPFAM" id="SSF143243">
    <property type="entry name" value="Nqo5-like"/>
    <property type="match status" value="1"/>
</dbReference>
<name>A0A317FI22_9PROT</name>
<dbReference type="OrthoDB" id="9801496at2"/>
<dbReference type="GO" id="GO:0016651">
    <property type="term" value="F:oxidoreductase activity, acting on NAD(P)H"/>
    <property type="evidence" value="ECO:0007669"/>
    <property type="project" value="InterPro"/>
</dbReference>
<dbReference type="GO" id="GO:0048038">
    <property type="term" value="F:quinone binding"/>
    <property type="evidence" value="ECO:0007669"/>
    <property type="project" value="InterPro"/>
</dbReference>
<comment type="caution">
    <text evidence="5">The sequence shown here is derived from an EMBL/GenBank/DDBJ whole genome shotgun (WGS) entry which is preliminary data.</text>
</comment>
<keyword evidence="1" id="KW-0560">Oxidoreductase</keyword>
<dbReference type="AlphaFoldDB" id="A0A317FI22"/>
<dbReference type="GO" id="GO:0051287">
    <property type="term" value="F:NAD binding"/>
    <property type="evidence" value="ECO:0007669"/>
    <property type="project" value="InterPro"/>
</dbReference>
<dbReference type="Pfam" id="PF00346">
    <property type="entry name" value="Complex1_49kDa"/>
    <property type="match status" value="1"/>
</dbReference>